<protein>
    <submittedName>
        <fullName evidence="1">Uncharacterized protein</fullName>
    </submittedName>
</protein>
<dbReference type="KEGG" id="trr:M419DRAFT_35746"/>
<reference evidence="2" key="1">
    <citation type="journal article" date="2013" name="Ind. Biotechnol.">
        <title>Comparative genomics analysis of Trichoderma reesei strains.</title>
        <authorList>
            <person name="Koike H."/>
            <person name="Aerts A."/>
            <person name="LaButti K."/>
            <person name="Grigoriev I.V."/>
            <person name="Baker S.E."/>
        </authorList>
    </citation>
    <scope>NUCLEOTIDE SEQUENCE [LARGE SCALE GENOMIC DNA]</scope>
    <source>
        <strain evidence="2">ATCC 56765 / BCRC 32924 / NRRL 11460 / Rut C-30</strain>
    </source>
</reference>
<organism evidence="1 2">
    <name type="scientific">Hypocrea jecorina (strain ATCC 56765 / BCRC 32924 / NRRL 11460 / Rut C-30)</name>
    <name type="common">Trichoderma reesei</name>
    <dbReference type="NCBI Taxonomy" id="1344414"/>
    <lineage>
        <taxon>Eukaryota</taxon>
        <taxon>Fungi</taxon>
        <taxon>Dikarya</taxon>
        <taxon>Ascomycota</taxon>
        <taxon>Pezizomycotina</taxon>
        <taxon>Sordariomycetes</taxon>
        <taxon>Hypocreomycetidae</taxon>
        <taxon>Hypocreales</taxon>
        <taxon>Hypocreaceae</taxon>
        <taxon>Trichoderma</taxon>
    </lineage>
</organism>
<dbReference type="Proteomes" id="UP000024376">
    <property type="component" value="Unassembled WGS sequence"/>
</dbReference>
<dbReference type="AlphaFoldDB" id="A0A024SBR7"/>
<accession>A0A024SBR7</accession>
<dbReference type="HOGENOM" id="CLU_1338383_0_0_1"/>
<proteinExistence type="predicted"/>
<dbReference type="EMBL" id="KI911147">
    <property type="protein sequence ID" value="ETS01936.1"/>
    <property type="molecule type" value="Genomic_DNA"/>
</dbReference>
<gene>
    <name evidence="1" type="ORF">M419DRAFT_35746</name>
</gene>
<sequence>MVCKYCSGATEPLFSNLTSQHPTEDQKLKALGMQVGAIRTHKLPCPAAPPHDASAAEPGGEVEWSWYRLWTGEHHQTGAILRRIEHIEARDAVCLCKFWLYAQVYRPLSALLQQMRALRRAHKHLRLLYKYSIMSYGRHENHPSGHEHLWAYSHAASTVTILHSSSVAGEKTCSGCLRVDGTANMERTLTSQAHHLYPSLGGGVE</sequence>
<evidence type="ECO:0000313" key="1">
    <source>
        <dbReference type="EMBL" id="ETS01936.1"/>
    </source>
</evidence>
<name>A0A024SBR7_HYPJR</name>
<evidence type="ECO:0000313" key="2">
    <source>
        <dbReference type="Proteomes" id="UP000024376"/>
    </source>
</evidence>